<evidence type="ECO:0000313" key="1">
    <source>
        <dbReference type="EMBL" id="KAI3744187.1"/>
    </source>
</evidence>
<gene>
    <name evidence="1" type="ORF">L1987_57263</name>
</gene>
<sequence>MASPPPSLLSSPLPALPPPLQSFTAVDHHPSSALVTVVTAKHLVIIRFVPSRRATTAISARRPHRRLLHCRVTVNGRHMPPGLSDIGGKYFVVKVTDKVVVHAEEPLNDHWLPFTNLDLLVPPFDVGSFFCYKKPSHGSFPNKLNTLKASLSRALALYYPLAGEILWNAAAGENQINCNNRGVDFIEVVADVELKELNLYNPDYSIEGKLIPKKLHGVLAIQVTELKCGGIVIGCMFDHRAADGYSANMFISSWADVTRSETPSMLPSFQRSILNPRCPTTYSSSINDVFSLFEPPTKPNHDQNNNSGDHALINRVYYIEGEQLNKVQLLASENGRRRSKLEAFTSFLWKLVALSMVDSGNHNKLCNVALAVDGRSRLSEGDGEEKEKLMASHFGNVLSMPSGSKISQELKAMSLSSIATDVHEFLQTATTKDHFLDLIDRVEERRTQPLVAIAFASKEMSVMVSSRTRFHIMDKMDFGWGKVEFGSCHVPSGREDCYVMTLPSPTNNNDWVVYMHLPMKHTGADEH</sequence>
<protein>
    <submittedName>
        <fullName evidence="1">Uncharacterized protein</fullName>
    </submittedName>
</protein>
<organism evidence="1 2">
    <name type="scientific">Smallanthus sonchifolius</name>
    <dbReference type="NCBI Taxonomy" id="185202"/>
    <lineage>
        <taxon>Eukaryota</taxon>
        <taxon>Viridiplantae</taxon>
        <taxon>Streptophyta</taxon>
        <taxon>Embryophyta</taxon>
        <taxon>Tracheophyta</taxon>
        <taxon>Spermatophyta</taxon>
        <taxon>Magnoliopsida</taxon>
        <taxon>eudicotyledons</taxon>
        <taxon>Gunneridae</taxon>
        <taxon>Pentapetalae</taxon>
        <taxon>asterids</taxon>
        <taxon>campanulids</taxon>
        <taxon>Asterales</taxon>
        <taxon>Asteraceae</taxon>
        <taxon>Asteroideae</taxon>
        <taxon>Heliantheae alliance</taxon>
        <taxon>Millerieae</taxon>
        <taxon>Smallanthus</taxon>
    </lineage>
</organism>
<accession>A0ACB9DC75</accession>
<dbReference type="Proteomes" id="UP001056120">
    <property type="component" value="Linkage Group LG19"/>
</dbReference>
<evidence type="ECO:0000313" key="2">
    <source>
        <dbReference type="Proteomes" id="UP001056120"/>
    </source>
</evidence>
<dbReference type="EMBL" id="CM042036">
    <property type="protein sequence ID" value="KAI3744187.1"/>
    <property type="molecule type" value="Genomic_DNA"/>
</dbReference>
<proteinExistence type="predicted"/>
<name>A0ACB9DC75_9ASTR</name>
<reference evidence="2" key="1">
    <citation type="journal article" date="2022" name="Mol. Ecol. Resour.">
        <title>The genomes of chicory, endive, great burdock and yacon provide insights into Asteraceae palaeo-polyploidization history and plant inulin production.</title>
        <authorList>
            <person name="Fan W."/>
            <person name="Wang S."/>
            <person name="Wang H."/>
            <person name="Wang A."/>
            <person name="Jiang F."/>
            <person name="Liu H."/>
            <person name="Zhao H."/>
            <person name="Xu D."/>
            <person name="Zhang Y."/>
        </authorList>
    </citation>
    <scope>NUCLEOTIDE SEQUENCE [LARGE SCALE GENOMIC DNA]</scope>
    <source>
        <strain evidence="2">cv. Yunnan</strain>
    </source>
</reference>
<reference evidence="1 2" key="2">
    <citation type="journal article" date="2022" name="Mol. Ecol. Resour.">
        <title>The genomes of chicory, endive, great burdock and yacon provide insights into Asteraceae paleo-polyploidization history and plant inulin production.</title>
        <authorList>
            <person name="Fan W."/>
            <person name="Wang S."/>
            <person name="Wang H."/>
            <person name="Wang A."/>
            <person name="Jiang F."/>
            <person name="Liu H."/>
            <person name="Zhao H."/>
            <person name="Xu D."/>
            <person name="Zhang Y."/>
        </authorList>
    </citation>
    <scope>NUCLEOTIDE SEQUENCE [LARGE SCALE GENOMIC DNA]</scope>
    <source>
        <strain evidence="2">cv. Yunnan</strain>
        <tissue evidence="1">Leaves</tissue>
    </source>
</reference>
<keyword evidence="2" id="KW-1185">Reference proteome</keyword>
<comment type="caution">
    <text evidence="1">The sequence shown here is derived from an EMBL/GenBank/DDBJ whole genome shotgun (WGS) entry which is preliminary data.</text>
</comment>